<comment type="caution">
    <text evidence="2">The sequence shown here is derived from an EMBL/GenBank/DDBJ whole genome shotgun (WGS) entry which is preliminary data.</text>
</comment>
<name>A0ABP0MH74_9DINO</name>
<evidence type="ECO:0000313" key="2">
    <source>
        <dbReference type="EMBL" id="CAK9050820.1"/>
    </source>
</evidence>
<evidence type="ECO:0000256" key="1">
    <source>
        <dbReference type="SAM" id="MobiDB-lite"/>
    </source>
</evidence>
<evidence type="ECO:0000313" key="3">
    <source>
        <dbReference type="Proteomes" id="UP001642484"/>
    </source>
</evidence>
<gene>
    <name evidence="2" type="ORF">CCMP2556_LOCUS25874</name>
</gene>
<feature type="non-terminal residue" evidence="2">
    <location>
        <position position="296"/>
    </location>
</feature>
<accession>A0ABP0MH74</accession>
<organism evidence="2 3">
    <name type="scientific">Durusdinium trenchii</name>
    <dbReference type="NCBI Taxonomy" id="1381693"/>
    <lineage>
        <taxon>Eukaryota</taxon>
        <taxon>Sar</taxon>
        <taxon>Alveolata</taxon>
        <taxon>Dinophyceae</taxon>
        <taxon>Suessiales</taxon>
        <taxon>Symbiodiniaceae</taxon>
        <taxon>Durusdinium</taxon>
    </lineage>
</organism>
<sequence length="296" mass="33312">MALGAARIPEEGALPALTPRGRIEGGAPRSDELGEKTNTSAPATAQAPEALPKLENVWVRPNTQSTTYLRQYIMSDLERWRQVFREEAQRCVQELRQTVEEGRGDVGMAEAGLGLGAELLSQLESGRRAEQAETERLRSHVEELLRLNSSLRQASLDQLSSKEIGKLKGCMVDLTREIQDLMGTKRQEHPMELAKVAADAASRALKQNREEVVKVLHSNLEAQQKVFEERWKSEDERWSVLDQEVARLRSQTKAIEEMSGQLWEEVGEQMIEKMATRLDAMMEEKLKSFSRTGGEA</sequence>
<protein>
    <submittedName>
        <fullName evidence="2">Uncharacterized protein</fullName>
    </submittedName>
</protein>
<keyword evidence="3" id="KW-1185">Reference proteome</keyword>
<dbReference type="EMBL" id="CAXAMN010017613">
    <property type="protein sequence ID" value="CAK9050820.1"/>
    <property type="molecule type" value="Genomic_DNA"/>
</dbReference>
<dbReference type="Proteomes" id="UP001642484">
    <property type="component" value="Unassembled WGS sequence"/>
</dbReference>
<reference evidence="2 3" key="1">
    <citation type="submission" date="2024-02" db="EMBL/GenBank/DDBJ databases">
        <authorList>
            <person name="Chen Y."/>
            <person name="Shah S."/>
            <person name="Dougan E. K."/>
            <person name="Thang M."/>
            <person name="Chan C."/>
        </authorList>
    </citation>
    <scope>NUCLEOTIDE SEQUENCE [LARGE SCALE GENOMIC DNA]</scope>
</reference>
<proteinExistence type="predicted"/>
<feature type="region of interest" description="Disordered" evidence="1">
    <location>
        <begin position="1"/>
        <end position="49"/>
    </location>
</feature>